<organism evidence="2 3">
    <name type="scientific">Niastella populi</name>
    <dbReference type="NCBI Taxonomy" id="550983"/>
    <lineage>
        <taxon>Bacteria</taxon>
        <taxon>Pseudomonadati</taxon>
        <taxon>Bacteroidota</taxon>
        <taxon>Chitinophagia</taxon>
        <taxon>Chitinophagales</taxon>
        <taxon>Chitinophagaceae</taxon>
        <taxon>Niastella</taxon>
    </lineage>
</organism>
<gene>
    <name evidence="2" type="ORF">A4R26_29750</name>
</gene>
<comment type="caution">
    <text evidence="2">The sequence shown here is derived from an EMBL/GenBank/DDBJ whole genome shotgun (WGS) entry which is preliminary data.</text>
</comment>
<keyword evidence="1" id="KW-0732">Signal</keyword>
<reference evidence="3" key="1">
    <citation type="submission" date="2016-04" db="EMBL/GenBank/DDBJ databases">
        <authorList>
            <person name="Chen L."/>
            <person name="Zhuang W."/>
            <person name="Wang G."/>
        </authorList>
    </citation>
    <scope>NUCLEOTIDE SEQUENCE [LARGE SCALE GENOMIC DNA]</scope>
    <source>
        <strain evidence="3">208</strain>
    </source>
</reference>
<evidence type="ECO:0008006" key="4">
    <source>
        <dbReference type="Google" id="ProtNLM"/>
    </source>
</evidence>
<sequence>MKRVIAFVTGLVLAGSALAQDSTGFASPESVISDGQYLYVTNLGKAQGPTGKDGDGYISKLSLDGKMIEKSFVDTKLNAPKGTAIIRGALYVADIDRIVGFNLANGKKIIEINLSGHGTSFLNDLTVQDDFTLYVSATDIGKIIEVNIRNGFNKAIADVKGANGVYFDKATRRLYTCSFSFDNLKGGEVGVISWKGHMPVYERIGDVKGAFDGLALLDDSTLIVSDWGALDHAAGFVEKIDLKTHKVTKLDGPVIGGPADFYFDPLEDRLVIPAMVEGKLVILKL</sequence>
<dbReference type="RefSeq" id="WP_081169969.1">
    <property type="nucleotide sequence ID" value="NZ_LWBP01000219.1"/>
</dbReference>
<name>A0A1V9EYG5_9BACT</name>
<dbReference type="Gene3D" id="2.130.10.10">
    <property type="entry name" value="YVTN repeat-like/Quinoprotein amine dehydrogenase"/>
    <property type="match status" value="1"/>
</dbReference>
<proteinExistence type="predicted"/>
<dbReference type="InterPro" id="IPR015943">
    <property type="entry name" value="WD40/YVTN_repeat-like_dom_sf"/>
</dbReference>
<dbReference type="AlphaFoldDB" id="A0A1V9EYG5"/>
<evidence type="ECO:0000313" key="2">
    <source>
        <dbReference type="EMBL" id="OQP51201.1"/>
    </source>
</evidence>
<accession>A0A1V9EYG5</accession>
<keyword evidence="3" id="KW-1185">Reference proteome</keyword>
<dbReference type="SUPFAM" id="SSF63829">
    <property type="entry name" value="Calcium-dependent phosphotriesterase"/>
    <property type="match status" value="1"/>
</dbReference>
<dbReference type="OrthoDB" id="7675395at2"/>
<dbReference type="EMBL" id="LWBP01000219">
    <property type="protein sequence ID" value="OQP51201.1"/>
    <property type="molecule type" value="Genomic_DNA"/>
</dbReference>
<feature type="signal peptide" evidence="1">
    <location>
        <begin position="1"/>
        <end position="19"/>
    </location>
</feature>
<feature type="chain" id="PRO_5012980709" description="ATP-binding protein" evidence="1">
    <location>
        <begin position="20"/>
        <end position="285"/>
    </location>
</feature>
<evidence type="ECO:0000256" key="1">
    <source>
        <dbReference type="SAM" id="SignalP"/>
    </source>
</evidence>
<dbReference type="Proteomes" id="UP000192276">
    <property type="component" value="Unassembled WGS sequence"/>
</dbReference>
<protein>
    <recommendedName>
        <fullName evidence="4">ATP-binding protein</fullName>
    </recommendedName>
</protein>
<evidence type="ECO:0000313" key="3">
    <source>
        <dbReference type="Proteomes" id="UP000192276"/>
    </source>
</evidence>